<gene>
    <name evidence="3" type="primary">PAX8</name>
    <name evidence="3" type="ORF">AWC38_SpisGene21423</name>
</gene>
<dbReference type="OrthoDB" id="6145513at2759"/>
<evidence type="ECO:0000256" key="1">
    <source>
        <dbReference type="ARBA" id="ARBA00022724"/>
    </source>
</evidence>
<dbReference type="GO" id="GO:0006355">
    <property type="term" value="P:regulation of DNA-templated transcription"/>
    <property type="evidence" value="ECO:0007669"/>
    <property type="project" value="InterPro"/>
</dbReference>
<keyword evidence="4" id="KW-1185">Reference proteome</keyword>
<dbReference type="InterPro" id="IPR001523">
    <property type="entry name" value="Paired_dom"/>
</dbReference>
<dbReference type="Gene3D" id="3.30.420.10">
    <property type="entry name" value="Ribonuclease H-like superfamily/Ribonuclease H"/>
    <property type="match status" value="1"/>
</dbReference>
<dbReference type="InterPro" id="IPR009057">
    <property type="entry name" value="Homeodomain-like_sf"/>
</dbReference>
<accession>A0A2B4RCC0</accession>
<evidence type="ECO:0000313" key="3">
    <source>
        <dbReference type="EMBL" id="PFX14419.1"/>
    </source>
</evidence>
<dbReference type="InterPro" id="IPR038717">
    <property type="entry name" value="Tc1-like_DDE_dom"/>
</dbReference>
<dbReference type="GO" id="GO:0003677">
    <property type="term" value="F:DNA binding"/>
    <property type="evidence" value="ECO:0007669"/>
    <property type="project" value="InterPro"/>
</dbReference>
<comment type="caution">
    <text evidence="3">The sequence shown here is derived from an EMBL/GenBank/DDBJ whole genome shotgun (WGS) entry which is preliminary data.</text>
</comment>
<protein>
    <submittedName>
        <fullName evidence="3">Paired box protein Pax-8</fullName>
    </submittedName>
</protein>
<keyword evidence="1" id="KW-0563">Paired box</keyword>
<evidence type="ECO:0000313" key="4">
    <source>
        <dbReference type="Proteomes" id="UP000225706"/>
    </source>
</evidence>
<sequence length="183" mass="21109">MQLCRNEDGKLYDNGRSYPKLLREGVLDLNHDGMSQRAIARKLRASRCFIQNVLADYDHTGSSLQHLRDPTESRIRNAQVISCIEREKLMKPSVYEAVNLIRADGSALLERGDTVIMDNCGFHHGHFMDPILTTLLANCGVRLLFPPPYSPEFNTYEPCFHDIKEFLRRYQRLAEEETAYAIY</sequence>
<reference evidence="4" key="1">
    <citation type="journal article" date="2017" name="bioRxiv">
        <title>Comparative analysis of the genomes of Stylophora pistillata and Acropora digitifera provides evidence for extensive differences between species of corals.</title>
        <authorList>
            <person name="Voolstra C.R."/>
            <person name="Li Y."/>
            <person name="Liew Y.J."/>
            <person name="Baumgarten S."/>
            <person name="Zoccola D."/>
            <person name="Flot J.-F."/>
            <person name="Tambutte S."/>
            <person name="Allemand D."/>
            <person name="Aranda M."/>
        </authorList>
    </citation>
    <scope>NUCLEOTIDE SEQUENCE [LARGE SCALE GENOMIC DNA]</scope>
</reference>
<dbReference type="SUPFAM" id="SSF46689">
    <property type="entry name" value="Homeodomain-like"/>
    <property type="match status" value="1"/>
</dbReference>
<name>A0A2B4RCC0_STYPI</name>
<proteinExistence type="predicted"/>
<feature type="domain" description="Paired" evidence="2">
    <location>
        <begin position="1"/>
        <end position="170"/>
    </location>
</feature>
<dbReference type="InterPro" id="IPR036397">
    <property type="entry name" value="RNaseH_sf"/>
</dbReference>
<dbReference type="Pfam" id="PF13358">
    <property type="entry name" value="DDE_3"/>
    <property type="match status" value="1"/>
</dbReference>
<dbReference type="Gene3D" id="1.10.10.10">
    <property type="entry name" value="Winged helix-like DNA-binding domain superfamily/Winged helix DNA-binding domain"/>
    <property type="match status" value="1"/>
</dbReference>
<dbReference type="PROSITE" id="PS51057">
    <property type="entry name" value="PAIRED_2"/>
    <property type="match status" value="1"/>
</dbReference>
<dbReference type="AlphaFoldDB" id="A0A2B4RCC0"/>
<dbReference type="EMBL" id="LSMT01000783">
    <property type="protein sequence ID" value="PFX14419.1"/>
    <property type="molecule type" value="Genomic_DNA"/>
</dbReference>
<dbReference type="Proteomes" id="UP000225706">
    <property type="component" value="Unassembled WGS sequence"/>
</dbReference>
<dbReference type="InterPro" id="IPR036388">
    <property type="entry name" value="WH-like_DNA-bd_sf"/>
</dbReference>
<evidence type="ECO:0000259" key="2">
    <source>
        <dbReference type="PROSITE" id="PS51057"/>
    </source>
</evidence>
<organism evidence="3 4">
    <name type="scientific">Stylophora pistillata</name>
    <name type="common">Smooth cauliflower coral</name>
    <dbReference type="NCBI Taxonomy" id="50429"/>
    <lineage>
        <taxon>Eukaryota</taxon>
        <taxon>Metazoa</taxon>
        <taxon>Cnidaria</taxon>
        <taxon>Anthozoa</taxon>
        <taxon>Hexacorallia</taxon>
        <taxon>Scleractinia</taxon>
        <taxon>Astrocoeniina</taxon>
        <taxon>Pocilloporidae</taxon>
        <taxon>Stylophora</taxon>
    </lineage>
</organism>